<sequence length="188" mass="22125">MKKDILIVDAYNMIGNWPELNRLKLNDRLPEARDQLLNMLANYHKLRDAEIYVVFDAMYVPGISKSYKQYDLQVIWTNRDETADSYIEKLAKELQTRFTQVTVATSDQAEQWTIFSEGALRIPAGELLRDIERAKNEVNQTAREFADRGLVRKSPWNDQQLYKLEKLRDQLMDQPESIGRSKSKKKRR</sequence>
<dbReference type="PANTHER" id="PTHR34547:SF1">
    <property type="entry name" value="YACP-LIKE NYN DOMAIN PROTEIN"/>
    <property type="match status" value="1"/>
</dbReference>
<organism evidence="1 2">
    <name type="scientific">Levilactobacillus namurensis</name>
    <dbReference type="NCBI Taxonomy" id="380393"/>
    <lineage>
        <taxon>Bacteria</taxon>
        <taxon>Bacillati</taxon>
        <taxon>Bacillota</taxon>
        <taxon>Bacilli</taxon>
        <taxon>Lactobacillales</taxon>
        <taxon>Lactobacillaceae</taxon>
        <taxon>Levilactobacillus</taxon>
    </lineage>
</organism>
<dbReference type="EMBL" id="JAVLAM010000001">
    <property type="protein sequence ID" value="MDT7015099.1"/>
    <property type="molecule type" value="Genomic_DNA"/>
</dbReference>
<reference evidence="1" key="1">
    <citation type="submission" date="2023-08" db="EMBL/GenBank/DDBJ databases">
        <authorList>
            <person name="Page C.A."/>
            <person name="Perez-Diaz I.M."/>
        </authorList>
    </citation>
    <scope>NUCLEOTIDE SEQUENCE</scope>
    <source>
        <strain evidence="1">3.8.38</strain>
    </source>
</reference>
<evidence type="ECO:0000313" key="2">
    <source>
        <dbReference type="Proteomes" id="UP001254075"/>
    </source>
</evidence>
<proteinExistence type="predicted"/>
<evidence type="ECO:0000313" key="1">
    <source>
        <dbReference type="EMBL" id="MDT7015099.1"/>
    </source>
</evidence>
<comment type="caution">
    <text evidence="1">The sequence shown here is derived from an EMBL/GenBank/DDBJ whole genome shotgun (WGS) entry which is preliminary data.</text>
</comment>
<dbReference type="InterPro" id="IPR010298">
    <property type="entry name" value="YacP-like"/>
</dbReference>
<dbReference type="RefSeq" id="WP_024747605.1">
    <property type="nucleotide sequence ID" value="NZ_CP134159.1"/>
</dbReference>
<gene>
    <name evidence="1" type="ORF">RI532_11970</name>
</gene>
<dbReference type="Pfam" id="PF05991">
    <property type="entry name" value="NYN_YacP"/>
    <property type="match status" value="1"/>
</dbReference>
<accession>A0AAW8W8P6</accession>
<protein>
    <submittedName>
        <fullName evidence="1">NYN domain-containing protein</fullName>
    </submittedName>
</protein>
<dbReference type="PANTHER" id="PTHR34547">
    <property type="entry name" value="YACP-LIKE NYN DOMAIN PROTEIN"/>
    <property type="match status" value="1"/>
</dbReference>
<dbReference type="CDD" id="cd10912">
    <property type="entry name" value="PIN_YacP-like"/>
    <property type="match status" value="1"/>
</dbReference>
<dbReference type="Proteomes" id="UP001254075">
    <property type="component" value="Unassembled WGS sequence"/>
</dbReference>
<name>A0AAW8W8P6_9LACO</name>
<dbReference type="AlphaFoldDB" id="A0AAW8W8P6"/>